<keyword evidence="19" id="KW-0325">Glycoprotein</keyword>
<reference evidence="26" key="1">
    <citation type="submission" date="2025-08" db="UniProtKB">
        <authorList>
            <consortium name="RefSeq"/>
        </authorList>
    </citation>
    <scope>IDENTIFICATION</scope>
</reference>
<dbReference type="InterPro" id="IPR001611">
    <property type="entry name" value="Leu-rich_rpt"/>
</dbReference>
<evidence type="ECO:0000256" key="2">
    <source>
        <dbReference type="ARBA" id="ARBA00004479"/>
    </source>
</evidence>
<dbReference type="InterPro" id="IPR001245">
    <property type="entry name" value="Ser-Thr/Tyr_kinase_cat_dom"/>
</dbReference>
<dbReference type="SUPFAM" id="SSF56112">
    <property type="entry name" value="Protein kinase-like (PK-like)"/>
    <property type="match status" value="1"/>
</dbReference>
<comment type="subcellular location">
    <subcellularLocation>
        <location evidence="1">Cell membrane</location>
        <topology evidence="1">Single-pass membrane protein</topology>
    </subcellularLocation>
    <subcellularLocation>
        <location evidence="2">Membrane</location>
        <topology evidence="2">Single-pass type I membrane protein</topology>
    </subcellularLocation>
</comment>
<keyword evidence="10 23" id="KW-0812">Transmembrane</keyword>
<evidence type="ECO:0000256" key="19">
    <source>
        <dbReference type="ARBA" id="ARBA00023180"/>
    </source>
</evidence>
<dbReference type="InterPro" id="IPR032675">
    <property type="entry name" value="LRR_dom_sf"/>
</dbReference>
<dbReference type="EC" id="2.7.11.1" evidence="4"/>
<keyword evidence="7" id="KW-0597">Phosphoprotein</keyword>
<feature type="transmembrane region" description="Helical" evidence="23">
    <location>
        <begin position="646"/>
        <end position="670"/>
    </location>
</feature>
<evidence type="ECO:0000256" key="23">
    <source>
        <dbReference type="SAM" id="Phobius"/>
    </source>
</evidence>
<dbReference type="InterPro" id="IPR000719">
    <property type="entry name" value="Prot_kinase_dom"/>
</dbReference>
<dbReference type="InterPro" id="IPR003591">
    <property type="entry name" value="Leu-rich_rpt_typical-subtyp"/>
</dbReference>
<keyword evidence="5" id="KW-1003">Cell membrane</keyword>
<dbReference type="FunFam" id="3.30.200.20:FF:000432">
    <property type="entry name" value="LRR receptor-like serine/threonine-protein kinase EFR"/>
    <property type="match status" value="1"/>
</dbReference>
<keyword evidence="11" id="KW-0732">Signal</keyword>
<dbReference type="AlphaFoldDB" id="A0A8M8UVB6"/>
<dbReference type="Gene3D" id="3.80.10.10">
    <property type="entry name" value="Ribonuclease Inhibitor"/>
    <property type="match status" value="4"/>
</dbReference>
<evidence type="ECO:0000256" key="10">
    <source>
        <dbReference type="ARBA" id="ARBA00022692"/>
    </source>
</evidence>
<keyword evidence="14" id="KW-0418">Kinase</keyword>
<dbReference type="SMART" id="SM00369">
    <property type="entry name" value="LRR_TYP"/>
    <property type="match status" value="7"/>
</dbReference>
<dbReference type="FunFam" id="3.80.10.10:FF:000288">
    <property type="entry name" value="LRR receptor-like serine/threonine-protein kinase EFR"/>
    <property type="match status" value="1"/>
</dbReference>
<dbReference type="PROSITE" id="PS50011">
    <property type="entry name" value="PROTEIN_KINASE_DOM"/>
    <property type="match status" value="1"/>
</dbReference>
<comment type="catalytic activity">
    <reaction evidence="20">
        <text>L-threonyl-[protein] + ATP = O-phospho-L-threonyl-[protein] + ADP + H(+)</text>
        <dbReference type="Rhea" id="RHEA:46608"/>
        <dbReference type="Rhea" id="RHEA-COMP:11060"/>
        <dbReference type="Rhea" id="RHEA-COMP:11605"/>
        <dbReference type="ChEBI" id="CHEBI:15378"/>
        <dbReference type="ChEBI" id="CHEBI:30013"/>
        <dbReference type="ChEBI" id="CHEBI:30616"/>
        <dbReference type="ChEBI" id="CHEBI:61977"/>
        <dbReference type="ChEBI" id="CHEBI:456216"/>
        <dbReference type="EC" id="2.7.11.1"/>
    </reaction>
</comment>
<dbReference type="SUPFAM" id="SSF52058">
    <property type="entry name" value="L domain-like"/>
    <property type="match status" value="2"/>
</dbReference>
<evidence type="ECO:0000256" key="17">
    <source>
        <dbReference type="ARBA" id="ARBA00023136"/>
    </source>
</evidence>
<dbReference type="InterPro" id="IPR013210">
    <property type="entry name" value="LRR_N_plant-typ"/>
</dbReference>
<dbReference type="PROSITE" id="PS00108">
    <property type="entry name" value="PROTEIN_KINASE_ST"/>
    <property type="match status" value="1"/>
</dbReference>
<evidence type="ECO:0000256" key="20">
    <source>
        <dbReference type="ARBA" id="ARBA00047899"/>
    </source>
</evidence>
<protein>
    <recommendedName>
        <fullName evidence="4">non-specific serine/threonine protein kinase</fullName>
        <ecNumber evidence="4">2.7.11.1</ecNumber>
    </recommendedName>
</protein>
<dbReference type="Gene3D" id="1.10.510.10">
    <property type="entry name" value="Transferase(Phosphotransferase) domain 1"/>
    <property type="match status" value="1"/>
</dbReference>
<evidence type="ECO:0000256" key="8">
    <source>
        <dbReference type="ARBA" id="ARBA00022614"/>
    </source>
</evidence>
<keyword evidence="25" id="KW-1185">Reference proteome</keyword>
<dbReference type="Gramene" id="SIN_1017200.t">
    <property type="protein sequence ID" value="SIN_1017200.t"/>
    <property type="gene ID" value="SIN_1017200"/>
</dbReference>
<evidence type="ECO:0000256" key="22">
    <source>
        <dbReference type="PROSITE-ProRule" id="PRU10141"/>
    </source>
</evidence>
<dbReference type="GeneID" id="105177562"/>
<dbReference type="GO" id="GO:0004674">
    <property type="term" value="F:protein serine/threonine kinase activity"/>
    <property type="evidence" value="ECO:0007669"/>
    <property type="project" value="UniProtKB-KW"/>
</dbReference>
<evidence type="ECO:0000256" key="3">
    <source>
        <dbReference type="ARBA" id="ARBA00008684"/>
    </source>
</evidence>
<evidence type="ECO:0000256" key="21">
    <source>
        <dbReference type="ARBA" id="ARBA00048679"/>
    </source>
</evidence>
<keyword evidence="16 23" id="KW-1133">Transmembrane helix</keyword>
<dbReference type="Pfam" id="PF08263">
    <property type="entry name" value="LRRNT_2"/>
    <property type="match status" value="1"/>
</dbReference>
<dbReference type="GO" id="GO:0051707">
    <property type="term" value="P:response to other organism"/>
    <property type="evidence" value="ECO:0007669"/>
    <property type="project" value="UniProtKB-ARBA"/>
</dbReference>
<dbReference type="InterPro" id="IPR011009">
    <property type="entry name" value="Kinase-like_dom_sf"/>
</dbReference>
<dbReference type="RefSeq" id="XP_020547786.1">
    <property type="nucleotide sequence ID" value="XM_020692127.1"/>
</dbReference>
<dbReference type="Pfam" id="PF00560">
    <property type="entry name" value="LRR_1"/>
    <property type="match status" value="7"/>
</dbReference>
<dbReference type="KEGG" id="sind:105177562"/>
<comment type="similarity">
    <text evidence="3">Belongs to the protein kinase superfamily. Ser/Thr protein kinase family.</text>
</comment>
<evidence type="ECO:0000256" key="18">
    <source>
        <dbReference type="ARBA" id="ARBA00023170"/>
    </source>
</evidence>
<keyword evidence="17 23" id="KW-0472">Membrane</keyword>
<dbReference type="PROSITE" id="PS00107">
    <property type="entry name" value="PROTEIN_KINASE_ATP"/>
    <property type="match status" value="1"/>
</dbReference>
<evidence type="ECO:0000313" key="25">
    <source>
        <dbReference type="Proteomes" id="UP000504604"/>
    </source>
</evidence>
<organism evidence="25 26">
    <name type="scientific">Sesamum indicum</name>
    <name type="common">Oriental sesame</name>
    <name type="synonym">Sesamum orientale</name>
    <dbReference type="NCBI Taxonomy" id="4182"/>
    <lineage>
        <taxon>Eukaryota</taxon>
        <taxon>Viridiplantae</taxon>
        <taxon>Streptophyta</taxon>
        <taxon>Embryophyta</taxon>
        <taxon>Tracheophyta</taxon>
        <taxon>Spermatophyta</taxon>
        <taxon>Magnoliopsida</taxon>
        <taxon>eudicotyledons</taxon>
        <taxon>Gunneridae</taxon>
        <taxon>Pentapetalae</taxon>
        <taxon>asterids</taxon>
        <taxon>lamiids</taxon>
        <taxon>Lamiales</taxon>
        <taxon>Pedaliaceae</taxon>
        <taxon>Sesamum</taxon>
    </lineage>
</organism>
<evidence type="ECO:0000256" key="15">
    <source>
        <dbReference type="ARBA" id="ARBA00022840"/>
    </source>
</evidence>
<dbReference type="PANTHER" id="PTHR27000:SF777">
    <property type="entry name" value="PROTEIN KINASE DOMAIN-CONTAINING PROTEIN"/>
    <property type="match status" value="1"/>
</dbReference>
<feature type="binding site" evidence="22">
    <location>
        <position position="734"/>
    </location>
    <ligand>
        <name>ATP</name>
        <dbReference type="ChEBI" id="CHEBI:30616"/>
    </ligand>
</feature>
<evidence type="ECO:0000256" key="11">
    <source>
        <dbReference type="ARBA" id="ARBA00022729"/>
    </source>
</evidence>
<keyword evidence="6" id="KW-0723">Serine/threonine-protein kinase</keyword>
<evidence type="ECO:0000256" key="16">
    <source>
        <dbReference type="ARBA" id="ARBA00022989"/>
    </source>
</evidence>
<dbReference type="Proteomes" id="UP000504604">
    <property type="component" value="Linkage group LG2"/>
</dbReference>
<evidence type="ECO:0000256" key="12">
    <source>
        <dbReference type="ARBA" id="ARBA00022737"/>
    </source>
</evidence>
<evidence type="ECO:0000256" key="7">
    <source>
        <dbReference type="ARBA" id="ARBA00022553"/>
    </source>
</evidence>
<gene>
    <name evidence="26" type="primary">LOC105177562</name>
</gene>
<evidence type="ECO:0000256" key="6">
    <source>
        <dbReference type="ARBA" id="ARBA00022527"/>
    </source>
</evidence>
<evidence type="ECO:0000256" key="9">
    <source>
        <dbReference type="ARBA" id="ARBA00022679"/>
    </source>
</evidence>
<keyword evidence="15 22" id="KW-0067">ATP-binding</keyword>
<dbReference type="GO" id="GO:0005886">
    <property type="term" value="C:plasma membrane"/>
    <property type="evidence" value="ECO:0007669"/>
    <property type="project" value="UniProtKB-SubCell"/>
</dbReference>
<evidence type="ECO:0000256" key="5">
    <source>
        <dbReference type="ARBA" id="ARBA00022475"/>
    </source>
</evidence>
<evidence type="ECO:0000313" key="26">
    <source>
        <dbReference type="RefSeq" id="XP_020547786.1"/>
    </source>
</evidence>
<keyword evidence="13 22" id="KW-0547">Nucleotide-binding</keyword>
<dbReference type="OrthoDB" id="676979at2759"/>
<evidence type="ECO:0000256" key="14">
    <source>
        <dbReference type="ARBA" id="ARBA00022777"/>
    </source>
</evidence>
<keyword evidence="9" id="KW-0808">Transferase</keyword>
<dbReference type="GO" id="GO:0006952">
    <property type="term" value="P:defense response"/>
    <property type="evidence" value="ECO:0007669"/>
    <property type="project" value="UniProtKB-ARBA"/>
</dbReference>
<dbReference type="InterPro" id="IPR008271">
    <property type="entry name" value="Ser/Thr_kinase_AS"/>
</dbReference>
<sequence length="1011" mass="111553">MAKDSFFSCTTIIFCFLILFFYFVIRPSTCANDGTDRVALLALKAAIDDDPFGALRSWNETMHFCRWQGVTCGHRHRDRVVSINLRSQGLVGSLSPHLGNLSFLRSIILQNNSFHGQIPEEIGRLRRLEYVEFSNNSFGGEIPRNLTQCRNLYYLNLIANDLTGTVFPELGSLSKLEALGLSRNRLSGTIPPSIGNLTLLNLLSLGDCGLEGQIPGSLVQLQSLRLLQLAGNRLTGRIPSGLFNISTIFTFVVRSNRLEGTIPPDVAFTLPNVRNLDLGENQFTGEIPISLSNASSLTAINLSSNNFTGPMMNNLERLTNLEYFFLSKNNFWGDFSFISSLTNCTSLQVLGVSLNLLNGSLPDSIANLSSHLTHLSLASNQIHGSIPFGIEQLLNLTYLNLRNNYLSGPIPSSIGKLVKLQELYLEANRFTNDIPPSLGNLTLLNHLYLGYNNISGNIPWSFSNYRNLLTFDLSHNNLNGEIPREIISLSSVSISFSLAYNALTGPIPPEVGLLRNLADLDLSNNLLSGFIPNTLSTCVSLQRLHLEGNSFDGEIPEGISALSGLQDLDLSRNNLSGPIPNFLADLRLLSLNLSFNRLQGEVPLSGVFKNRSAISVDGNNDLCGGIAELKLHSCPSHPIKRKFPKVLIIIIPVVVGSLFFILMGFVYLFVHKRRTLGKNRTSMESFKGQFMRLSYRDLLQATDGFSEANLIGAGRFGSVYKGILSDGETMVAVKVLNLNVKGASNSFMAECNSLRGIRHRNLLKILSICSSTDFHGRDFKALVYEFKPNGSLEKWLHYNAEEESEQGENRKYLTMIQRLNIAIDIASALEYLHFGTDTTIIHGDVKPSNILLDEDMTAHVGDFGLAKAISNLSKDFPAHGSSSAAIKGTVGYIAPEYGMVDMVSTQGDAYSYGVLLLEMFTNRRPTNDAFEDHINLHNFVSSALPGCITEIADPFLLQELNINDEKRECMVSILTIGVACSEELPRDRMSMTDAVNELKKIRIPLLVERAN</sequence>
<dbReference type="Pfam" id="PF07714">
    <property type="entry name" value="PK_Tyr_Ser-Thr"/>
    <property type="match status" value="1"/>
</dbReference>
<dbReference type="Pfam" id="PF13855">
    <property type="entry name" value="LRR_8"/>
    <property type="match status" value="2"/>
</dbReference>
<feature type="transmembrane region" description="Helical" evidence="23">
    <location>
        <begin position="7"/>
        <end position="25"/>
    </location>
</feature>
<name>A0A8M8UVB6_SESIN</name>
<dbReference type="InterPro" id="IPR017441">
    <property type="entry name" value="Protein_kinase_ATP_BS"/>
</dbReference>
<accession>A0A8M8UVB6</accession>
<keyword evidence="12" id="KW-0677">Repeat</keyword>
<evidence type="ECO:0000256" key="1">
    <source>
        <dbReference type="ARBA" id="ARBA00004162"/>
    </source>
</evidence>
<dbReference type="FunFam" id="3.80.10.10:FF:000095">
    <property type="entry name" value="LRR receptor-like serine/threonine-protein kinase GSO1"/>
    <property type="match status" value="1"/>
</dbReference>
<evidence type="ECO:0000256" key="4">
    <source>
        <dbReference type="ARBA" id="ARBA00012513"/>
    </source>
</evidence>
<dbReference type="PANTHER" id="PTHR27000">
    <property type="entry name" value="LEUCINE-RICH REPEAT RECEPTOR-LIKE PROTEIN KINASE FAMILY PROTEIN-RELATED"/>
    <property type="match status" value="1"/>
</dbReference>
<dbReference type="Gene3D" id="3.30.200.20">
    <property type="entry name" value="Phosphorylase Kinase, domain 1"/>
    <property type="match status" value="1"/>
</dbReference>
<keyword evidence="8" id="KW-0433">Leucine-rich repeat</keyword>
<dbReference type="FunFam" id="1.10.510.10:FF:000358">
    <property type="entry name" value="Putative leucine-rich repeat receptor-like serine/threonine-protein kinase"/>
    <property type="match status" value="1"/>
</dbReference>
<evidence type="ECO:0000259" key="24">
    <source>
        <dbReference type="PROSITE" id="PS50011"/>
    </source>
</evidence>
<proteinExistence type="inferred from homology"/>
<evidence type="ECO:0000256" key="13">
    <source>
        <dbReference type="ARBA" id="ARBA00022741"/>
    </source>
</evidence>
<dbReference type="SMART" id="SM00220">
    <property type="entry name" value="S_TKc"/>
    <property type="match status" value="1"/>
</dbReference>
<keyword evidence="18" id="KW-0675">Receptor</keyword>
<comment type="catalytic activity">
    <reaction evidence="21">
        <text>L-seryl-[protein] + ATP = O-phospho-L-seryl-[protein] + ADP + H(+)</text>
        <dbReference type="Rhea" id="RHEA:17989"/>
        <dbReference type="Rhea" id="RHEA-COMP:9863"/>
        <dbReference type="Rhea" id="RHEA-COMP:11604"/>
        <dbReference type="ChEBI" id="CHEBI:15378"/>
        <dbReference type="ChEBI" id="CHEBI:29999"/>
        <dbReference type="ChEBI" id="CHEBI:30616"/>
        <dbReference type="ChEBI" id="CHEBI:83421"/>
        <dbReference type="ChEBI" id="CHEBI:456216"/>
        <dbReference type="EC" id="2.7.11.1"/>
    </reaction>
</comment>
<dbReference type="GO" id="GO:0005524">
    <property type="term" value="F:ATP binding"/>
    <property type="evidence" value="ECO:0007669"/>
    <property type="project" value="UniProtKB-UniRule"/>
</dbReference>
<feature type="domain" description="Protein kinase" evidence="24">
    <location>
        <begin position="705"/>
        <end position="984"/>
    </location>
</feature>